<keyword evidence="7" id="KW-1185">Reference proteome</keyword>
<dbReference type="GeneID" id="37033736"/>
<dbReference type="InterPro" id="IPR013083">
    <property type="entry name" value="Znf_RING/FYVE/PHD"/>
</dbReference>
<name>A0A316VZ20_9BASI</name>
<evidence type="ECO:0000256" key="3">
    <source>
        <dbReference type="ARBA" id="ARBA00022833"/>
    </source>
</evidence>
<gene>
    <name evidence="6" type="ORF">IE81DRAFT_290742</name>
</gene>
<keyword evidence="1" id="KW-0479">Metal-binding</keyword>
<keyword evidence="2 4" id="KW-0863">Zinc-finger</keyword>
<dbReference type="GO" id="GO:0008270">
    <property type="term" value="F:zinc ion binding"/>
    <property type="evidence" value="ECO:0007669"/>
    <property type="project" value="UniProtKB-KW"/>
</dbReference>
<dbReference type="EMBL" id="KZ819383">
    <property type="protein sequence ID" value="PWN42148.1"/>
    <property type="molecule type" value="Genomic_DNA"/>
</dbReference>
<keyword evidence="3" id="KW-0862">Zinc</keyword>
<accession>A0A316VZ20</accession>
<dbReference type="OrthoDB" id="8062037at2759"/>
<evidence type="ECO:0000256" key="2">
    <source>
        <dbReference type="ARBA" id="ARBA00022771"/>
    </source>
</evidence>
<dbReference type="RefSeq" id="XP_025369308.1">
    <property type="nucleotide sequence ID" value="XM_025511866.1"/>
</dbReference>
<evidence type="ECO:0000313" key="7">
    <source>
        <dbReference type="Proteomes" id="UP000245783"/>
    </source>
</evidence>
<dbReference type="PANTHER" id="PTHR45798">
    <property type="entry name" value="RING-H2 FINGER PROTEIN ATL61-RELATED-RELATED"/>
    <property type="match status" value="1"/>
</dbReference>
<dbReference type="AlphaFoldDB" id="A0A316VZ20"/>
<feature type="domain" description="RING-type" evidence="5">
    <location>
        <begin position="36"/>
        <end position="77"/>
    </location>
</feature>
<reference evidence="6 7" key="1">
    <citation type="journal article" date="2018" name="Mol. Biol. Evol.">
        <title>Broad Genomic Sampling Reveals a Smut Pathogenic Ancestry of the Fungal Clade Ustilaginomycotina.</title>
        <authorList>
            <person name="Kijpornyongpan T."/>
            <person name="Mondo S.J."/>
            <person name="Barry K."/>
            <person name="Sandor L."/>
            <person name="Lee J."/>
            <person name="Lipzen A."/>
            <person name="Pangilinan J."/>
            <person name="LaButti K."/>
            <person name="Hainaut M."/>
            <person name="Henrissat B."/>
            <person name="Grigoriev I.V."/>
            <person name="Spatafora J.W."/>
            <person name="Aime M.C."/>
        </authorList>
    </citation>
    <scope>NUCLEOTIDE SEQUENCE [LARGE SCALE GENOMIC DNA]</scope>
    <source>
        <strain evidence="6 7">MCA 4658</strain>
    </source>
</reference>
<dbReference type="STRING" id="1522189.A0A316VZ20"/>
<evidence type="ECO:0000313" key="6">
    <source>
        <dbReference type="EMBL" id="PWN42148.1"/>
    </source>
</evidence>
<dbReference type="Pfam" id="PF13639">
    <property type="entry name" value="zf-RING_2"/>
    <property type="match status" value="1"/>
</dbReference>
<evidence type="ECO:0000259" key="5">
    <source>
        <dbReference type="PROSITE" id="PS50089"/>
    </source>
</evidence>
<organism evidence="6 7">
    <name type="scientific">Ceraceosorus guamensis</name>
    <dbReference type="NCBI Taxonomy" id="1522189"/>
    <lineage>
        <taxon>Eukaryota</taxon>
        <taxon>Fungi</taxon>
        <taxon>Dikarya</taxon>
        <taxon>Basidiomycota</taxon>
        <taxon>Ustilaginomycotina</taxon>
        <taxon>Exobasidiomycetes</taxon>
        <taxon>Ceraceosorales</taxon>
        <taxon>Ceraceosoraceae</taxon>
        <taxon>Ceraceosorus</taxon>
    </lineage>
</organism>
<sequence>MSNLAVARVELLSRRTTKEGKIKQKLGVAGVRVDKCTICLNQFRPLQEACIFPCLHIFHESCALQLLRSVKNCPSCRQPIA</sequence>
<dbReference type="SUPFAM" id="SSF57850">
    <property type="entry name" value="RING/U-box"/>
    <property type="match status" value="1"/>
</dbReference>
<dbReference type="InterPro" id="IPR052788">
    <property type="entry name" value="RING-type_E3_ligase_ATL"/>
</dbReference>
<evidence type="ECO:0000256" key="1">
    <source>
        <dbReference type="ARBA" id="ARBA00022723"/>
    </source>
</evidence>
<dbReference type="Proteomes" id="UP000245783">
    <property type="component" value="Unassembled WGS sequence"/>
</dbReference>
<dbReference type="PANTHER" id="PTHR45798:SF88">
    <property type="entry name" value="RING-H2 FINGER PROTEIN ATL61-RELATED"/>
    <property type="match status" value="1"/>
</dbReference>
<dbReference type="SMART" id="SM00184">
    <property type="entry name" value="RING"/>
    <property type="match status" value="1"/>
</dbReference>
<proteinExistence type="predicted"/>
<dbReference type="Gene3D" id="3.30.40.10">
    <property type="entry name" value="Zinc/RING finger domain, C3HC4 (zinc finger)"/>
    <property type="match status" value="1"/>
</dbReference>
<evidence type="ECO:0000256" key="4">
    <source>
        <dbReference type="PROSITE-ProRule" id="PRU00175"/>
    </source>
</evidence>
<dbReference type="PROSITE" id="PS50089">
    <property type="entry name" value="ZF_RING_2"/>
    <property type="match status" value="1"/>
</dbReference>
<dbReference type="InParanoid" id="A0A316VZ20"/>
<protein>
    <recommendedName>
        <fullName evidence="5">RING-type domain-containing protein</fullName>
    </recommendedName>
</protein>
<dbReference type="InterPro" id="IPR001841">
    <property type="entry name" value="Znf_RING"/>
</dbReference>